<keyword evidence="3 9" id="KW-0812">Transmembrane</keyword>
<evidence type="ECO:0000256" key="3">
    <source>
        <dbReference type="ARBA" id="ARBA00022692"/>
    </source>
</evidence>
<feature type="transmembrane region" description="Helical" evidence="11">
    <location>
        <begin position="174"/>
        <end position="196"/>
    </location>
</feature>
<proteinExistence type="inferred from homology"/>
<dbReference type="GO" id="GO:0004930">
    <property type="term" value="F:G protein-coupled receptor activity"/>
    <property type="evidence" value="ECO:0007669"/>
    <property type="project" value="UniProtKB-KW"/>
</dbReference>
<dbReference type="PANTHER" id="PTHR24248">
    <property type="entry name" value="ADRENERGIC RECEPTOR-RELATED G-PROTEIN COUPLED RECEPTOR"/>
    <property type="match status" value="1"/>
</dbReference>
<evidence type="ECO:0000256" key="2">
    <source>
        <dbReference type="ARBA" id="ARBA00022475"/>
    </source>
</evidence>
<dbReference type="InterPro" id="IPR017452">
    <property type="entry name" value="GPCR_Rhodpsn_7TM"/>
</dbReference>
<keyword evidence="2" id="KW-1003">Cell membrane</keyword>
<dbReference type="EnsemblMetazoa" id="BGLB031857-RA">
    <property type="protein sequence ID" value="BGLB031857-PA"/>
    <property type="gene ID" value="BGLB031857"/>
</dbReference>
<keyword evidence="8 9" id="KW-0807">Transducer</keyword>
<dbReference type="Gene3D" id="1.20.1070.10">
    <property type="entry name" value="Rhodopsin 7-helix transmembrane proteins"/>
    <property type="match status" value="1"/>
</dbReference>
<evidence type="ECO:0000259" key="12">
    <source>
        <dbReference type="PROSITE" id="PS50262"/>
    </source>
</evidence>
<feature type="transmembrane region" description="Helical" evidence="11">
    <location>
        <begin position="380"/>
        <end position="404"/>
    </location>
</feature>
<dbReference type="GO" id="GO:0005886">
    <property type="term" value="C:plasma membrane"/>
    <property type="evidence" value="ECO:0007669"/>
    <property type="project" value="UniProtKB-SubCell"/>
</dbReference>
<dbReference type="RefSeq" id="XP_013097116.2">
    <property type="nucleotide sequence ID" value="XM_013241662.2"/>
</dbReference>
<name>A0A2C9LJP4_BIOGL</name>
<keyword evidence="6 11" id="KW-0472">Membrane</keyword>
<evidence type="ECO:0000313" key="13">
    <source>
        <dbReference type="EnsemblMetazoa" id="BGLB031857-PA"/>
    </source>
</evidence>
<dbReference type="STRING" id="6526.A0A2C9LJP4"/>
<reference evidence="13" key="1">
    <citation type="submission" date="2020-05" db="UniProtKB">
        <authorList>
            <consortium name="EnsemblMetazoa"/>
        </authorList>
    </citation>
    <scope>IDENTIFICATION</scope>
    <source>
        <strain evidence="13">BB02</strain>
    </source>
</reference>
<evidence type="ECO:0000256" key="1">
    <source>
        <dbReference type="ARBA" id="ARBA00004651"/>
    </source>
</evidence>
<dbReference type="KEGG" id="bgt:106080321"/>
<evidence type="ECO:0000256" key="8">
    <source>
        <dbReference type="ARBA" id="ARBA00023224"/>
    </source>
</evidence>
<feature type="region of interest" description="Disordered" evidence="10">
    <location>
        <begin position="339"/>
        <end position="364"/>
    </location>
</feature>
<feature type="transmembrane region" description="Helical" evidence="11">
    <location>
        <begin position="41"/>
        <end position="66"/>
    </location>
</feature>
<dbReference type="PROSITE" id="PS00237">
    <property type="entry name" value="G_PROTEIN_RECEP_F1_1"/>
    <property type="match status" value="1"/>
</dbReference>
<sequence length="448" mass="50171">MGLVYSSGFATFNATPSQELNCSILEADTHHTIVGHPTVHILLAVVLVSLTIFALTSNAIVLKAIVRWRLVHRSRRSAGIGFSPQDDSPTSVFLMGVMAFTDLFLGSITLPLSLIEFVQNYHWSSRLQVFKVRSCLNVFWCTLSMYNMTSLAIDRYIAVCWPFFYRTLPARNKFIIFGVFISLPLILTIFLSVSGFQMLTLEQIKHCGISSRPVQVSILFIANVSLTLYIPIVITSVLYFKVFRQISQLKKTAPYCGRSLKSVRKMTLNKVKNFQTISLKTIFYNGGSFHTSSDSSRIRNDSSPDTISSNTISRIENKVPTHNCAPNFIIFNAHKNSDYDDSSIQKEKTSTKEQDGGSCHSSNTNVRKNLSARLNAERTLAVLVASFIFCWLPLSLAATLSYILAKPLPAWIILAVTWLGYGNAALSPILFCFHRDIWQAVKLSLHIN</sequence>
<organism evidence="13 14">
    <name type="scientific">Biomphalaria glabrata</name>
    <name type="common">Bloodfluke planorb</name>
    <name type="synonym">Freshwater snail</name>
    <dbReference type="NCBI Taxonomy" id="6526"/>
    <lineage>
        <taxon>Eukaryota</taxon>
        <taxon>Metazoa</taxon>
        <taxon>Spiralia</taxon>
        <taxon>Lophotrochozoa</taxon>
        <taxon>Mollusca</taxon>
        <taxon>Gastropoda</taxon>
        <taxon>Heterobranchia</taxon>
        <taxon>Euthyneura</taxon>
        <taxon>Panpulmonata</taxon>
        <taxon>Hygrophila</taxon>
        <taxon>Lymnaeoidea</taxon>
        <taxon>Planorbidae</taxon>
        <taxon>Biomphalaria</taxon>
    </lineage>
</organism>
<feature type="domain" description="G-protein coupled receptors family 1 profile" evidence="12">
    <location>
        <begin position="57"/>
        <end position="431"/>
    </location>
</feature>
<evidence type="ECO:0000256" key="9">
    <source>
        <dbReference type="RuleBase" id="RU000688"/>
    </source>
</evidence>
<comment type="subcellular location">
    <subcellularLocation>
        <location evidence="1">Cell membrane</location>
        <topology evidence="1">Multi-pass membrane protein</topology>
    </subcellularLocation>
</comment>
<dbReference type="SUPFAM" id="SSF81321">
    <property type="entry name" value="Family A G protein-coupled receptor-like"/>
    <property type="match status" value="1"/>
</dbReference>
<evidence type="ECO:0000256" key="4">
    <source>
        <dbReference type="ARBA" id="ARBA00022989"/>
    </source>
</evidence>
<dbReference type="Pfam" id="PF00001">
    <property type="entry name" value="7tm_1"/>
    <property type="match status" value="1"/>
</dbReference>
<dbReference type="OrthoDB" id="6153335at2759"/>
<keyword evidence="5 9" id="KW-0297">G-protein coupled receptor</keyword>
<evidence type="ECO:0000256" key="11">
    <source>
        <dbReference type="SAM" id="Phobius"/>
    </source>
</evidence>
<comment type="similarity">
    <text evidence="9">Belongs to the G-protein coupled receptor 1 family.</text>
</comment>
<feature type="region of interest" description="Disordered" evidence="10">
    <location>
        <begin position="290"/>
        <end position="312"/>
    </location>
</feature>
<feature type="compositionally biased region" description="Basic and acidic residues" evidence="10">
    <location>
        <begin position="339"/>
        <end position="355"/>
    </location>
</feature>
<dbReference type="PROSITE" id="PS50262">
    <property type="entry name" value="G_PROTEIN_RECEP_F1_2"/>
    <property type="match status" value="1"/>
</dbReference>
<keyword evidence="7 9" id="KW-0675">Receptor</keyword>
<accession>A0A2C9LJP4</accession>
<dbReference type="Proteomes" id="UP000076420">
    <property type="component" value="Unassembled WGS sequence"/>
</dbReference>
<protein>
    <recommendedName>
        <fullName evidence="12">G-protein coupled receptors family 1 profile domain-containing protein</fullName>
    </recommendedName>
</protein>
<dbReference type="PRINTS" id="PR00237">
    <property type="entry name" value="GPCRRHODOPSN"/>
</dbReference>
<dbReference type="InterPro" id="IPR000276">
    <property type="entry name" value="GPCR_Rhodpsn"/>
</dbReference>
<evidence type="ECO:0000256" key="5">
    <source>
        <dbReference type="ARBA" id="ARBA00023040"/>
    </source>
</evidence>
<evidence type="ECO:0000256" key="10">
    <source>
        <dbReference type="SAM" id="MobiDB-lite"/>
    </source>
</evidence>
<evidence type="ECO:0000313" key="14">
    <source>
        <dbReference type="Proteomes" id="UP000076420"/>
    </source>
</evidence>
<keyword evidence="4 11" id="KW-1133">Transmembrane helix</keyword>
<feature type="transmembrane region" description="Helical" evidence="11">
    <location>
        <begin position="216"/>
        <end position="240"/>
    </location>
</feature>
<gene>
    <name evidence="13" type="primary">106080321</name>
</gene>
<feature type="transmembrane region" description="Helical" evidence="11">
    <location>
        <begin position="410"/>
        <end position="433"/>
    </location>
</feature>
<dbReference type="VEuPathDB" id="VectorBase:BGLAX_042310"/>
<evidence type="ECO:0000256" key="6">
    <source>
        <dbReference type="ARBA" id="ARBA00023136"/>
    </source>
</evidence>
<dbReference type="AlphaFoldDB" id="A0A2C9LJP4"/>
<dbReference type="VEuPathDB" id="VectorBase:BGLB031857"/>
<evidence type="ECO:0000256" key="7">
    <source>
        <dbReference type="ARBA" id="ARBA00023170"/>
    </source>
</evidence>